<dbReference type="Gene3D" id="3.40.50.2000">
    <property type="entry name" value="Glycogen Phosphorylase B"/>
    <property type="match status" value="2"/>
</dbReference>
<dbReference type="PANTHER" id="PTHR12526">
    <property type="entry name" value="GLYCOSYLTRANSFERASE"/>
    <property type="match status" value="1"/>
</dbReference>
<sequence length="736" mass="82053">MSRTVKVLVYGDVNLNVIDGSAIWLPSISEAWAKAGAEVHVQLKGVERRDLLSGPLRKLAGVRVFDAHPKNRETLTVEEAADAIKQLDASHDYDVILVRGIQAAIAIGNRPALAAKLWAYVTEYAYGPDHFDEARRERIGKIANSARFMLAQTEEARAVLENLIPDAAGKTLLLRPMVPDEVRPGEEPHNLAARGTAENPLRLIYTGKFAKAWRTDLMPALVGELEQLGVHAELTMVGDKVHNEPTDVDWADNMRDIMAAGLPRVTWAGAKDRATSLQMVADSDLLLSWRSPELDLSLEISTKVLESSALGVPAVINRTPMHEAIFGPDYPFFVDARTDTPAEIARKIRDALRASGDVSRRVEAIIQPYRISSRADELRGYLRRIGIEWADGEFRDSAVLPASLASPTKPLKVLLAGHDLKFAGELVDLLRRLPGVELRIDQWEALHSHNEVASQKALEWADVIICEWAGSNAVWYSRHKKPCQRLIVRLHMFEFRGRWLGNIATENVDLFVTVSELTHDLLLERLDVDASKVAIIPNTLSLADLQREPLAGREYRLGLVGFVPLLKRPDRALELLGRLREVDDRFTLHIRGRMPWEFPHLWQKPEQRESYLDMFAKLGASDLFEAVAIEPFGADMGSWFRKIGWTLSPSTTESFHLAPAEGMASGAVPVVWERPGAEATFGEQFLVRDTAEAAERILATVRDAERLTRLQADAMSAVSRFDEQVVESAWVRAITG</sequence>
<dbReference type="GO" id="GO:0016740">
    <property type="term" value="F:transferase activity"/>
    <property type="evidence" value="ECO:0007669"/>
    <property type="project" value="UniProtKB-KW"/>
</dbReference>
<name>A0ABT7C6X8_9MICO</name>
<keyword evidence="1" id="KW-0808">Transferase</keyword>
<dbReference type="EMBL" id="PXVD01000008">
    <property type="protein sequence ID" value="MDJ1370944.1"/>
    <property type="molecule type" value="Genomic_DNA"/>
</dbReference>
<reference evidence="1" key="2">
    <citation type="journal article" date="2022" name="Sci. Rep.">
        <title>In silico prediction of the enzymes involved in the degradation of the herbicide molinate by Gulosibacter molinativorax ON4T.</title>
        <authorList>
            <person name="Lopes A.R."/>
            <person name="Bunin E."/>
            <person name="Viana A.T."/>
            <person name="Froufe H."/>
            <person name="Munoz-Merida A."/>
            <person name="Pinho D."/>
            <person name="Figueiredo J."/>
            <person name="Barroso C."/>
            <person name="Vaz-Moreira I."/>
            <person name="Bellanger X."/>
            <person name="Egas C."/>
            <person name="Nunes O.C."/>
        </authorList>
    </citation>
    <scope>NUCLEOTIDE SEQUENCE</scope>
    <source>
        <strain evidence="1">ON4</strain>
    </source>
</reference>
<gene>
    <name evidence="1" type="ORF">C7K25_06125</name>
</gene>
<comment type="caution">
    <text evidence="1">The sequence shown here is derived from an EMBL/GenBank/DDBJ whole genome shotgun (WGS) entry which is preliminary data.</text>
</comment>
<accession>A0ABT7C6X8</accession>
<protein>
    <submittedName>
        <fullName evidence="1">Glycosyl transferase</fullName>
    </submittedName>
</protein>
<organism evidence="1 2">
    <name type="scientific">Gulosibacter molinativorax</name>
    <dbReference type="NCBI Taxonomy" id="256821"/>
    <lineage>
        <taxon>Bacteria</taxon>
        <taxon>Bacillati</taxon>
        <taxon>Actinomycetota</taxon>
        <taxon>Actinomycetes</taxon>
        <taxon>Micrococcales</taxon>
        <taxon>Microbacteriaceae</taxon>
        <taxon>Gulosibacter</taxon>
    </lineage>
</organism>
<dbReference type="SUPFAM" id="SSF53756">
    <property type="entry name" value="UDP-Glycosyltransferase/glycogen phosphorylase"/>
    <property type="match status" value="2"/>
</dbReference>
<evidence type="ECO:0000313" key="2">
    <source>
        <dbReference type="Proteomes" id="UP001170379"/>
    </source>
</evidence>
<proteinExistence type="predicted"/>
<dbReference type="RefSeq" id="WP_026936404.1">
    <property type="nucleotide sequence ID" value="NZ_CP028426.1"/>
</dbReference>
<evidence type="ECO:0000313" key="1">
    <source>
        <dbReference type="EMBL" id="MDJ1370944.1"/>
    </source>
</evidence>
<dbReference type="Proteomes" id="UP001170379">
    <property type="component" value="Unassembled WGS sequence"/>
</dbReference>
<reference evidence="1" key="1">
    <citation type="submission" date="2018-03" db="EMBL/GenBank/DDBJ databases">
        <authorList>
            <person name="Nunes O.C."/>
            <person name="Lopes A.R."/>
            <person name="Froufe H."/>
            <person name="Munoz-Merida A."/>
            <person name="Barroso C."/>
            <person name="Egas C."/>
        </authorList>
    </citation>
    <scope>NUCLEOTIDE SEQUENCE</scope>
    <source>
        <strain evidence="1">ON4</strain>
    </source>
</reference>
<keyword evidence="2" id="KW-1185">Reference proteome</keyword>